<sequence>MRPTGSTLSLATGDYALPTKSMVERRYLTVVRQQYDFSCGSAALATLLRYHYGDLQNEQTIFVGMWKEGDRAQIRRLGFSLLDMKRYLNARGIKADGYVVTLADIERTGIPGIALIDMRGYKHFVVIKGVENGQVLVGDPSLGIRRIDEAQFASMWNGILFALSDAPERGKSSFGREAEWNLVARSRATMLMEPASVQALWLTRAPPYPVEM</sequence>
<dbReference type="EMBL" id="JAHFVK010000001">
    <property type="protein sequence ID" value="MBT2134462.1"/>
    <property type="molecule type" value="Genomic_DNA"/>
</dbReference>
<comment type="caution">
    <text evidence="2">The sequence shown here is derived from an EMBL/GenBank/DDBJ whole genome shotgun (WGS) entry which is preliminary data.</text>
</comment>
<dbReference type="Proteomes" id="UP000811255">
    <property type="component" value="Unassembled WGS sequence"/>
</dbReference>
<feature type="domain" description="Peptidase C39" evidence="1">
    <location>
        <begin position="33"/>
        <end position="163"/>
    </location>
</feature>
<dbReference type="InterPro" id="IPR005074">
    <property type="entry name" value="Peptidase_C39"/>
</dbReference>
<dbReference type="Gene3D" id="3.90.70.10">
    <property type="entry name" value="Cysteine proteinases"/>
    <property type="match status" value="1"/>
</dbReference>
<evidence type="ECO:0000313" key="2">
    <source>
        <dbReference type="EMBL" id="MBT2134462.1"/>
    </source>
</evidence>
<evidence type="ECO:0000259" key="1">
    <source>
        <dbReference type="PROSITE" id="PS50990"/>
    </source>
</evidence>
<name>A0ABS5W3X5_9SPHN</name>
<keyword evidence="3" id="KW-1185">Reference proteome</keyword>
<organism evidence="2 3">
    <name type="scientific">Croceibacterium selenioxidans</name>
    <dbReference type="NCBI Taxonomy" id="2838833"/>
    <lineage>
        <taxon>Bacteria</taxon>
        <taxon>Pseudomonadati</taxon>
        <taxon>Pseudomonadota</taxon>
        <taxon>Alphaproteobacteria</taxon>
        <taxon>Sphingomonadales</taxon>
        <taxon>Erythrobacteraceae</taxon>
        <taxon>Croceibacterium</taxon>
    </lineage>
</organism>
<proteinExistence type="predicted"/>
<protein>
    <submittedName>
        <fullName evidence="2">C39 family peptidase</fullName>
    </submittedName>
</protein>
<dbReference type="PROSITE" id="PS50990">
    <property type="entry name" value="PEPTIDASE_C39"/>
    <property type="match status" value="1"/>
</dbReference>
<gene>
    <name evidence="2" type="ORF">KK137_08970</name>
</gene>
<reference evidence="2 3" key="1">
    <citation type="submission" date="2021-05" db="EMBL/GenBank/DDBJ databases">
        <title>Croceibacterium sp. LX-88 genome sequence.</title>
        <authorList>
            <person name="Luo X."/>
        </authorList>
    </citation>
    <scope>NUCLEOTIDE SEQUENCE [LARGE SCALE GENOMIC DNA]</scope>
    <source>
        <strain evidence="2 3">LX-88</strain>
    </source>
</reference>
<evidence type="ECO:0000313" key="3">
    <source>
        <dbReference type="Proteomes" id="UP000811255"/>
    </source>
</evidence>
<accession>A0ABS5W3X5</accession>
<dbReference type="CDD" id="cd02423">
    <property type="entry name" value="Peptidase_C39G"/>
    <property type="match status" value="1"/>
</dbReference>
<dbReference type="Pfam" id="PF03412">
    <property type="entry name" value="Peptidase_C39"/>
    <property type="match status" value="1"/>
</dbReference>